<evidence type="ECO:0000313" key="5">
    <source>
        <dbReference type="Proteomes" id="UP000095280"/>
    </source>
</evidence>
<keyword evidence="3" id="KW-0539">Nucleus</keyword>
<keyword evidence="5" id="KW-1185">Reference proteome</keyword>
<dbReference type="GO" id="GO:0030690">
    <property type="term" value="C:Noc1p-Noc2p complex"/>
    <property type="evidence" value="ECO:0007669"/>
    <property type="project" value="TreeGrafter"/>
</dbReference>
<dbReference type="InterPro" id="IPR005343">
    <property type="entry name" value="Noc2"/>
</dbReference>
<dbReference type="AlphaFoldDB" id="A0A1I8H0S7"/>
<evidence type="ECO:0000313" key="6">
    <source>
        <dbReference type="WBParaSite" id="maker-uti_cns_0003767-snap-gene-0.9-mRNA-1"/>
    </source>
</evidence>
<proteinExistence type="inferred from homology"/>
<sequence length="600" mass="66523">FQAKPKSADQSNKAGKSLKAKAKLAKGSSGNGVSKKRRHWKQPPSDRGVDEALALSVDAKSVAKQLRSTDRPPSRATLRLATACLMQCVRHVNKEPRAFNSIVRVCLRHWVRAADSVLGRTANDNDAGDEQERDDEDEDAGLRTPSSYPRWEKIRVTCKQYLNCVLLLLDKLRDQEAVRAIAQHCLPLLPYFLCLPRTLKPLLKSLISRWSQGPAPITVLAFLACHRVVKSRKSLCEQACKWMLAGYLQSARLGDSALAVLQQRTLCEMLLLQPNLAYKLAFVHLRQCAAALGRESQQGGTGEKSGRKTKTTSSSSGSLLHKAPLYAGLWLWTRLVAASDELTSLVYPLTQILESLCRTLAAARHLPLRVHCLRMLLHLTRQTGAATALLPGALALLDLADFNKGVASRALSLEGITKLSQSQLKSPSFRAAVSDVAYELLAGWVRSACQLTAFPELCLPLTRRLKRLAKDCRCRAVAKPAAQLLRLTMEAASWTRQQRATVRPIGGGNDVGGIQEADRLNGRSPFQAYYLRYRSMRREELARARPGDDQEVNGEDEDKEENGEKEPMEVAELQDEEEEPELSDLPSTDEEDETGDYEED</sequence>
<dbReference type="GO" id="GO:0042393">
    <property type="term" value="F:histone binding"/>
    <property type="evidence" value="ECO:0007669"/>
    <property type="project" value="TreeGrafter"/>
</dbReference>
<accession>A0A1I8H0S7</accession>
<dbReference type="GO" id="GO:0030691">
    <property type="term" value="C:Noc2p-Noc3p complex"/>
    <property type="evidence" value="ECO:0007669"/>
    <property type="project" value="TreeGrafter"/>
</dbReference>
<evidence type="ECO:0000256" key="3">
    <source>
        <dbReference type="ARBA" id="ARBA00023242"/>
    </source>
</evidence>
<dbReference type="WBParaSite" id="maker-uti_cns_0003767-snap-gene-0.9-mRNA-1">
    <property type="protein sequence ID" value="maker-uti_cns_0003767-snap-gene-0.9-mRNA-1"/>
    <property type="gene ID" value="maker-uti_cns_0003767-snap-gene-0.9"/>
</dbReference>
<evidence type="ECO:0000256" key="4">
    <source>
        <dbReference type="SAM" id="MobiDB-lite"/>
    </source>
</evidence>
<dbReference type="GO" id="GO:0042273">
    <property type="term" value="P:ribosomal large subunit biogenesis"/>
    <property type="evidence" value="ECO:0007669"/>
    <property type="project" value="TreeGrafter"/>
</dbReference>
<dbReference type="Proteomes" id="UP000095280">
    <property type="component" value="Unplaced"/>
</dbReference>
<organism evidence="5 6">
    <name type="scientific">Macrostomum lignano</name>
    <dbReference type="NCBI Taxonomy" id="282301"/>
    <lineage>
        <taxon>Eukaryota</taxon>
        <taxon>Metazoa</taxon>
        <taxon>Spiralia</taxon>
        <taxon>Lophotrochozoa</taxon>
        <taxon>Platyhelminthes</taxon>
        <taxon>Rhabditophora</taxon>
        <taxon>Macrostomorpha</taxon>
        <taxon>Macrostomida</taxon>
        <taxon>Macrostomidae</taxon>
        <taxon>Macrostomum</taxon>
    </lineage>
</organism>
<evidence type="ECO:0000256" key="1">
    <source>
        <dbReference type="ARBA" id="ARBA00004123"/>
    </source>
</evidence>
<feature type="compositionally biased region" description="Acidic residues" evidence="4">
    <location>
        <begin position="126"/>
        <end position="139"/>
    </location>
</feature>
<feature type="region of interest" description="Disordered" evidence="4">
    <location>
        <begin position="1"/>
        <end position="49"/>
    </location>
</feature>
<dbReference type="PANTHER" id="PTHR12687">
    <property type="entry name" value="NUCLEOLAR COMPLEX 2 AND RAD4-RELATED"/>
    <property type="match status" value="1"/>
</dbReference>
<dbReference type="GO" id="GO:0005730">
    <property type="term" value="C:nucleolus"/>
    <property type="evidence" value="ECO:0007669"/>
    <property type="project" value="TreeGrafter"/>
</dbReference>
<protein>
    <submittedName>
        <fullName evidence="6">Nucleolar complex protein 2 homolog</fullName>
    </submittedName>
</protein>
<dbReference type="GO" id="GO:0003714">
    <property type="term" value="F:transcription corepressor activity"/>
    <property type="evidence" value="ECO:0007669"/>
    <property type="project" value="TreeGrafter"/>
</dbReference>
<evidence type="ECO:0000256" key="2">
    <source>
        <dbReference type="ARBA" id="ARBA00005907"/>
    </source>
</evidence>
<feature type="region of interest" description="Disordered" evidence="4">
    <location>
        <begin position="121"/>
        <end position="144"/>
    </location>
</feature>
<dbReference type="Pfam" id="PF03715">
    <property type="entry name" value="Noc2"/>
    <property type="match status" value="1"/>
</dbReference>
<dbReference type="GO" id="GO:0000122">
    <property type="term" value="P:negative regulation of transcription by RNA polymerase II"/>
    <property type="evidence" value="ECO:0007669"/>
    <property type="project" value="TreeGrafter"/>
</dbReference>
<name>A0A1I8H0S7_9PLAT</name>
<feature type="compositionally biased region" description="Acidic residues" evidence="4">
    <location>
        <begin position="572"/>
        <end position="600"/>
    </location>
</feature>
<dbReference type="GO" id="GO:0005654">
    <property type="term" value="C:nucleoplasm"/>
    <property type="evidence" value="ECO:0007669"/>
    <property type="project" value="TreeGrafter"/>
</dbReference>
<reference evidence="6" key="1">
    <citation type="submission" date="2016-11" db="UniProtKB">
        <authorList>
            <consortium name="WormBaseParasite"/>
        </authorList>
    </citation>
    <scope>IDENTIFICATION</scope>
</reference>
<comment type="similarity">
    <text evidence="2">Belongs to the NOC2 family.</text>
</comment>
<feature type="compositionally biased region" description="Acidic residues" evidence="4">
    <location>
        <begin position="549"/>
        <end position="561"/>
    </location>
</feature>
<dbReference type="PANTHER" id="PTHR12687:SF4">
    <property type="entry name" value="NUCLEOLAR COMPLEX PROTEIN 2 HOMOLOG"/>
    <property type="match status" value="1"/>
</dbReference>
<comment type="subcellular location">
    <subcellularLocation>
        <location evidence="1">Nucleus</location>
    </subcellularLocation>
</comment>
<feature type="region of interest" description="Disordered" evidence="4">
    <location>
        <begin position="296"/>
        <end position="317"/>
    </location>
</feature>
<feature type="region of interest" description="Disordered" evidence="4">
    <location>
        <begin position="541"/>
        <end position="600"/>
    </location>
</feature>